<keyword evidence="10" id="KW-0418">Kinase</keyword>
<comment type="catalytic activity">
    <reaction evidence="17">
        <text>L-seryl-[protein] + ATP = O-phospho-L-seryl-[protein] + ADP + H(+)</text>
        <dbReference type="Rhea" id="RHEA:17989"/>
        <dbReference type="Rhea" id="RHEA-COMP:9863"/>
        <dbReference type="Rhea" id="RHEA-COMP:11604"/>
        <dbReference type="ChEBI" id="CHEBI:15378"/>
        <dbReference type="ChEBI" id="CHEBI:29999"/>
        <dbReference type="ChEBI" id="CHEBI:30616"/>
        <dbReference type="ChEBI" id="CHEBI:83421"/>
        <dbReference type="ChEBI" id="CHEBI:456216"/>
        <dbReference type="EC" id="2.7.11.1"/>
    </reaction>
</comment>
<dbReference type="EMBL" id="QJKJ01006708">
    <property type="protein sequence ID" value="RDX85764.1"/>
    <property type="molecule type" value="Genomic_DNA"/>
</dbReference>
<evidence type="ECO:0000256" key="10">
    <source>
        <dbReference type="ARBA" id="ARBA00022777"/>
    </source>
</evidence>
<evidence type="ECO:0000256" key="7">
    <source>
        <dbReference type="ARBA" id="ARBA00022729"/>
    </source>
</evidence>
<evidence type="ECO:0000256" key="19">
    <source>
        <dbReference type="SAM" id="Phobius"/>
    </source>
</evidence>
<feature type="compositionally biased region" description="Pro residues" evidence="18">
    <location>
        <begin position="403"/>
        <end position="412"/>
    </location>
</feature>
<keyword evidence="11" id="KW-0067">ATP-binding</keyword>
<dbReference type="GO" id="GO:0005524">
    <property type="term" value="F:ATP binding"/>
    <property type="evidence" value="ECO:0007669"/>
    <property type="project" value="UniProtKB-KW"/>
</dbReference>
<dbReference type="InterPro" id="IPR002902">
    <property type="entry name" value="GNK2"/>
</dbReference>
<keyword evidence="8" id="KW-0677">Repeat</keyword>
<evidence type="ECO:0000256" key="13">
    <source>
        <dbReference type="ARBA" id="ARBA00023136"/>
    </source>
</evidence>
<evidence type="ECO:0000256" key="1">
    <source>
        <dbReference type="ARBA" id="ARBA00004167"/>
    </source>
</evidence>
<evidence type="ECO:0000256" key="15">
    <source>
        <dbReference type="ARBA" id="ARBA00023180"/>
    </source>
</evidence>
<keyword evidence="13 19" id="KW-0472">Membrane</keyword>
<keyword evidence="12 19" id="KW-1133">Transmembrane helix</keyword>
<keyword evidence="15" id="KW-0325">Glycoprotein</keyword>
<dbReference type="InterPro" id="IPR008271">
    <property type="entry name" value="Ser/Thr_kinase_AS"/>
</dbReference>
<dbReference type="AlphaFoldDB" id="A0A371G5D4"/>
<dbReference type="PANTHER" id="PTHR27002:SF1073">
    <property type="entry name" value="CYSTEINE-RICH RECEPTOR-LIKE PROTEIN KINASE 29"/>
    <property type="match status" value="1"/>
</dbReference>
<feature type="domain" description="Protein kinase" evidence="20">
    <location>
        <begin position="496"/>
        <end position="661"/>
    </location>
</feature>
<dbReference type="SMART" id="SM00220">
    <property type="entry name" value="S_TKc"/>
    <property type="match status" value="1"/>
</dbReference>
<evidence type="ECO:0000256" key="5">
    <source>
        <dbReference type="ARBA" id="ARBA00022679"/>
    </source>
</evidence>
<dbReference type="EC" id="2.7.11.1" evidence="2"/>
<comment type="caution">
    <text evidence="22">The sequence shown here is derived from an EMBL/GenBank/DDBJ whole genome shotgun (WGS) entry which is preliminary data.</text>
</comment>
<name>A0A371G5D4_MUCPR</name>
<dbReference type="InterPro" id="IPR011009">
    <property type="entry name" value="Kinase-like_dom_sf"/>
</dbReference>
<dbReference type="SUPFAM" id="SSF56112">
    <property type="entry name" value="Protein kinase-like (PK-like)"/>
    <property type="match status" value="2"/>
</dbReference>
<keyword evidence="6 19" id="KW-0812">Transmembrane</keyword>
<feature type="compositionally biased region" description="Low complexity" evidence="18">
    <location>
        <begin position="147"/>
        <end position="158"/>
    </location>
</feature>
<comment type="subcellular location">
    <subcellularLocation>
        <location evidence="1">Membrane</location>
        <topology evidence="1">Single-pass membrane protein</topology>
    </subcellularLocation>
</comment>
<keyword evidence="23" id="KW-1185">Reference proteome</keyword>
<evidence type="ECO:0000256" key="3">
    <source>
        <dbReference type="ARBA" id="ARBA00022527"/>
    </source>
</evidence>
<dbReference type="CDD" id="cd23509">
    <property type="entry name" value="Gnk2-like"/>
    <property type="match status" value="2"/>
</dbReference>
<reference evidence="22" key="1">
    <citation type="submission" date="2018-05" db="EMBL/GenBank/DDBJ databases">
        <title>Draft genome of Mucuna pruriens seed.</title>
        <authorList>
            <person name="Nnadi N.E."/>
            <person name="Vos R."/>
            <person name="Hasami M.H."/>
            <person name="Devisetty U.K."/>
            <person name="Aguiy J.C."/>
        </authorList>
    </citation>
    <scope>NUCLEOTIDE SEQUENCE [LARGE SCALE GENOMIC DNA]</scope>
    <source>
        <strain evidence="22">JCA_2017</strain>
    </source>
</reference>
<evidence type="ECO:0000256" key="2">
    <source>
        <dbReference type="ARBA" id="ARBA00012513"/>
    </source>
</evidence>
<dbReference type="FunFam" id="3.30.430.20:FF:000002">
    <property type="entry name" value="Cysteine-rich receptor-like protein kinase 10"/>
    <property type="match status" value="1"/>
</dbReference>
<dbReference type="GO" id="GO:0005886">
    <property type="term" value="C:plasma membrane"/>
    <property type="evidence" value="ECO:0007669"/>
    <property type="project" value="TreeGrafter"/>
</dbReference>
<evidence type="ECO:0000256" key="6">
    <source>
        <dbReference type="ARBA" id="ARBA00022692"/>
    </source>
</evidence>
<evidence type="ECO:0000259" key="20">
    <source>
        <dbReference type="PROSITE" id="PS50011"/>
    </source>
</evidence>
<dbReference type="FunFam" id="1.10.510.10:FF:001023">
    <property type="entry name" value="Os07g0541700 protein"/>
    <property type="match status" value="1"/>
</dbReference>
<keyword evidence="5" id="KW-0808">Transferase</keyword>
<protein>
    <recommendedName>
        <fullName evidence="2">non-specific serine/threonine protein kinase</fullName>
        <ecNumber evidence="2">2.7.11.1</ecNumber>
    </recommendedName>
</protein>
<dbReference type="Pfam" id="PF01657">
    <property type="entry name" value="Stress-antifung"/>
    <property type="match status" value="2"/>
</dbReference>
<feature type="compositionally biased region" description="Polar residues" evidence="18">
    <location>
        <begin position="419"/>
        <end position="428"/>
    </location>
</feature>
<evidence type="ECO:0000256" key="4">
    <source>
        <dbReference type="ARBA" id="ARBA00022553"/>
    </source>
</evidence>
<evidence type="ECO:0000256" key="11">
    <source>
        <dbReference type="ARBA" id="ARBA00022840"/>
    </source>
</evidence>
<evidence type="ECO:0000313" key="23">
    <source>
        <dbReference type="Proteomes" id="UP000257109"/>
    </source>
</evidence>
<feature type="non-terminal residue" evidence="22">
    <location>
        <position position="1"/>
    </location>
</feature>
<feature type="transmembrane region" description="Helical" evidence="19">
    <location>
        <begin position="439"/>
        <end position="457"/>
    </location>
</feature>
<feature type="region of interest" description="Disordered" evidence="18">
    <location>
        <begin position="135"/>
        <end position="166"/>
    </location>
</feature>
<dbReference type="FunFam" id="3.30.430.20:FF:000003">
    <property type="entry name" value="Cysteine-rich RLK (RECEPTOR-like protein kinase) 10"/>
    <property type="match status" value="1"/>
</dbReference>
<comment type="catalytic activity">
    <reaction evidence="16">
        <text>L-threonyl-[protein] + ATP = O-phospho-L-threonyl-[protein] + ADP + H(+)</text>
        <dbReference type="Rhea" id="RHEA:46608"/>
        <dbReference type="Rhea" id="RHEA-COMP:11060"/>
        <dbReference type="Rhea" id="RHEA-COMP:11605"/>
        <dbReference type="ChEBI" id="CHEBI:15378"/>
        <dbReference type="ChEBI" id="CHEBI:30013"/>
        <dbReference type="ChEBI" id="CHEBI:30616"/>
        <dbReference type="ChEBI" id="CHEBI:61977"/>
        <dbReference type="ChEBI" id="CHEBI:456216"/>
        <dbReference type="EC" id="2.7.11.1"/>
    </reaction>
</comment>
<accession>A0A371G5D4</accession>
<evidence type="ECO:0000256" key="9">
    <source>
        <dbReference type="ARBA" id="ARBA00022741"/>
    </source>
</evidence>
<keyword evidence="4" id="KW-0597">Phosphoprotein</keyword>
<feature type="domain" description="Gnk2-homologous" evidence="21">
    <location>
        <begin position="279"/>
        <end position="388"/>
    </location>
</feature>
<dbReference type="InterPro" id="IPR001245">
    <property type="entry name" value="Ser-Thr/Tyr_kinase_cat_dom"/>
</dbReference>
<keyword evidence="9" id="KW-0547">Nucleotide-binding</keyword>
<sequence>MAPEYARHGKLSMKLDVFSFGVMVLEIVSGQKNGGFRNGENVEHLLSFAWKSWKKGTTYNIIDPTLNNALREEIVRCIHIGLLCVQEKVADRPTMASVVLMLDSHSFALPVPLQPAYFMYNRCLSDIQLSGCSSVETGSNEQKNDSADASANEASISSLHPPSAERDDEQYAICYTGNDYAPNSTYQSNLNATLSRLTSNTHIDYGFYNSSYGQDSDRVYATGLCRGDLTPHTCRTCLDNSSFFLLKHCPHHKEAVGVGGYDKCMVHYADYSIFGYQESDLRFYFWRETNVTDWDQYSYVLNKLLSTLRVKAATTDSSLNRKYAAGNATGPSSETVYAVVQCSPDLTLAECNDCLNGAFSEIPKYCTNRSGGAVIKLSCNIRYDNLSFYQPTSDTLTLQLPPQGSPSHPPTPASSTTANYSQTTYHGNSNRSQADIAKYIVPIVVFVGLMIFIGIYLRVRKPTKHFGSEAKVDDEITQAQSSQFDFDTIRIATNNFSDANKLGQGGFGPVYKGTLFNEQEVAVKRLSSNSGQGDIEFKNEVLLMSRLQHRNLVRLLGFCSEREERILVYEFLPNKSLNNFIFDPVESAHLDWKKRYKIIEGIARGLLYLHQDSQQRIVHRDLKLSNILLDANMNPKISDFGLARLIVVDQTQFNASKIAGT</sequence>
<dbReference type="Gene3D" id="3.30.200.20">
    <property type="entry name" value="Phosphorylase Kinase, domain 1"/>
    <property type="match status" value="1"/>
</dbReference>
<dbReference type="GO" id="GO:0004674">
    <property type="term" value="F:protein serine/threonine kinase activity"/>
    <property type="evidence" value="ECO:0007669"/>
    <property type="project" value="UniProtKB-KW"/>
</dbReference>
<dbReference type="PROSITE" id="PS50011">
    <property type="entry name" value="PROTEIN_KINASE_DOM"/>
    <property type="match status" value="2"/>
</dbReference>
<evidence type="ECO:0000256" key="16">
    <source>
        <dbReference type="ARBA" id="ARBA00047899"/>
    </source>
</evidence>
<evidence type="ECO:0000256" key="18">
    <source>
        <dbReference type="SAM" id="MobiDB-lite"/>
    </source>
</evidence>
<dbReference type="InterPro" id="IPR038408">
    <property type="entry name" value="GNK2_sf"/>
</dbReference>
<keyword evidence="14" id="KW-0675">Receptor</keyword>
<dbReference type="Gene3D" id="1.10.510.10">
    <property type="entry name" value="Transferase(Phosphotransferase) domain 1"/>
    <property type="match status" value="2"/>
</dbReference>
<gene>
    <name evidence="22" type="primary">CRK14</name>
    <name evidence="22" type="ORF">CR513_32995</name>
</gene>
<organism evidence="22 23">
    <name type="scientific">Mucuna pruriens</name>
    <name type="common">Velvet bean</name>
    <name type="synonym">Dolichos pruriens</name>
    <dbReference type="NCBI Taxonomy" id="157652"/>
    <lineage>
        <taxon>Eukaryota</taxon>
        <taxon>Viridiplantae</taxon>
        <taxon>Streptophyta</taxon>
        <taxon>Embryophyta</taxon>
        <taxon>Tracheophyta</taxon>
        <taxon>Spermatophyta</taxon>
        <taxon>Magnoliopsida</taxon>
        <taxon>eudicotyledons</taxon>
        <taxon>Gunneridae</taxon>
        <taxon>Pentapetalae</taxon>
        <taxon>rosids</taxon>
        <taxon>fabids</taxon>
        <taxon>Fabales</taxon>
        <taxon>Fabaceae</taxon>
        <taxon>Papilionoideae</taxon>
        <taxon>50 kb inversion clade</taxon>
        <taxon>NPAAA clade</taxon>
        <taxon>indigoferoid/millettioid clade</taxon>
        <taxon>Phaseoleae</taxon>
        <taxon>Mucuna</taxon>
    </lineage>
</organism>
<feature type="region of interest" description="Disordered" evidence="18">
    <location>
        <begin position="397"/>
        <end position="428"/>
    </location>
</feature>
<proteinExistence type="predicted"/>
<dbReference type="Proteomes" id="UP000257109">
    <property type="component" value="Unassembled WGS sequence"/>
</dbReference>
<evidence type="ECO:0000313" key="22">
    <source>
        <dbReference type="EMBL" id="RDX85764.1"/>
    </source>
</evidence>
<dbReference type="PANTHER" id="PTHR27002">
    <property type="entry name" value="RECEPTOR-LIKE SERINE/THREONINE-PROTEIN KINASE SD1-8"/>
    <property type="match status" value="1"/>
</dbReference>
<keyword evidence="3" id="KW-0723">Serine/threonine-protein kinase</keyword>
<dbReference type="FunFam" id="3.30.200.20:FF:000142">
    <property type="entry name" value="Cysteine-rich receptor-like protein kinase 10"/>
    <property type="match status" value="1"/>
</dbReference>
<dbReference type="PROSITE" id="PS00108">
    <property type="entry name" value="PROTEIN_KINASE_ST"/>
    <property type="match status" value="1"/>
</dbReference>
<feature type="domain" description="Protein kinase" evidence="20">
    <location>
        <begin position="1"/>
        <end position="108"/>
    </location>
</feature>
<keyword evidence="7" id="KW-0732">Signal</keyword>
<evidence type="ECO:0000256" key="8">
    <source>
        <dbReference type="ARBA" id="ARBA00022737"/>
    </source>
</evidence>
<evidence type="ECO:0000259" key="21">
    <source>
        <dbReference type="PROSITE" id="PS51473"/>
    </source>
</evidence>
<evidence type="ECO:0000256" key="12">
    <source>
        <dbReference type="ARBA" id="ARBA00022989"/>
    </source>
</evidence>
<dbReference type="OrthoDB" id="4062651at2759"/>
<dbReference type="PROSITE" id="PS51473">
    <property type="entry name" value="GNK2"/>
    <property type="match status" value="2"/>
</dbReference>
<dbReference type="Gene3D" id="3.30.430.20">
    <property type="entry name" value="Gnk2 domain, C-X8-C-X2-C motif"/>
    <property type="match status" value="2"/>
</dbReference>
<dbReference type="InterPro" id="IPR000719">
    <property type="entry name" value="Prot_kinase_dom"/>
</dbReference>
<feature type="domain" description="Gnk2-homologous" evidence="21">
    <location>
        <begin position="168"/>
        <end position="273"/>
    </location>
</feature>
<dbReference type="Pfam" id="PF07714">
    <property type="entry name" value="PK_Tyr_Ser-Thr"/>
    <property type="match status" value="2"/>
</dbReference>
<evidence type="ECO:0000256" key="14">
    <source>
        <dbReference type="ARBA" id="ARBA00023170"/>
    </source>
</evidence>
<evidence type="ECO:0000256" key="17">
    <source>
        <dbReference type="ARBA" id="ARBA00048679"/>
    </source>
</evidence>